<keyword evidence="6" id="KW-0407">Ion channel</keyword>
<dbReference type="GO" id="GO:0034220">
    <property type="term" value="P:monoatomic ion transmembrane transport"/>
    <property type="evidence" value="ECO:0007669"/>
    <property type="project" value="UniProtKB-KW"/>
</dbReference>
<keyword evidence="2" id="KW-1003">Cell membrane</keyword>
<feature type="transmembrane region" description="Helical" evidence="10">
    <location>
        <begin position="120"/>
        <end position="142"/>
    </location>
</feature>
<evidence type="ECO:0000256" key="4">
    <source>
        <dbReference type="ARBA" id="ARBA00022989"/>
    </source>
</evidence>
<dbReference type="EMBL" id="CP063989">
    <property type="protein sequence ID" value="QPL06216.1"/>
    <property type="molecule type" value="Genomic_DNA"/>
</dbReference>
<reference evidence="11 12" key="1">
    <citation type="submission" date="2020-11" db="EMBL/GenBank/DDBJ databases">
        <title>Actinomyces sp. ZJ750.</title>
        <authorList>
            <person name="Zhou J."/>
        </authorList>
    </citation>
    <scope>NUCLEOTIDE SEQUENCE [LARGE SCALE GENOMIC DNA]</scope>
    <source>
        <strain evidence="11 12">ZJ750</strain>
    </source>
</reference>
<evidence type="ECO:0000256" key="3">
    <source>
        <dbReference type="ARBA" id="ARBA00022692"/>
    </source>
</evidence>
<proteinExistence type="inferred from homology"/>
<keyword evidence="3 10" id="KW-0812">Transmembrane</keyword>
<comment type="caution">
    <text evidence="10">Lacks conserved residue(s) required for the propagation of feature annotation.</text>
</comment>
<comment type="similarity">
    <text evidence="7 10">Belongs to the fluoride channel Fluc/FEX (TC 1.A.43) family.</text>
</comment>
<evidence type="ECO:0000256" key="9">
    <source>
        <dbReference type="ARBA" id="ARBA00049940"/>
    </source>
</evidence>
<sequence>MIAVAVFMGGALGALLRHLVFATQPSVRAAFLVNVCGSFGLGALLAVGPGDLWLAALGTGMLGGLTTFSTVSVIAAQLALSPATRGGQRRAVGATVRCSRSGAQERVTRPGATLARYARAAVFALAMLAACTLSAWMGGALLGS</sequence>
<gene>
    <name evidence="11" type="ORF">ID810_04715</name>
</gene>
<evidence type="ECO:0000256" key="6">
    <source>
        <dbReference type="ARBA" id="ARBA00023303"/>
    </source>
</evidence>
<comment type="function">
    <text evidence="9">Fluoride-specific ion channel. Important for reducing fluoride concentration in the cell, thus reducing its toxicity.</text>
</comment>
<protein>
    <recommendedName>
        <fullName evidence="10">Fluoride-specific ion channel</fullName>
    </recommendedName>
</protein>
<evidence type="ECO:0000313" key="11">
    <source>
        <dbReference type="EMBL" id="QPL06216.1"/>
    </source>
</evidence>
<keyword evidence="12" id="KW-1185">Reference proteome</keyword>
<dbReference type="GO" id="GO:0005886">
    <property type="term" value="C:plasma membrane"/>
    <property type="evidence" value="ECO:0007669"/>
    <property type="project" value="UniProtKB-SubCell"/>
</dbReference>
<feature type="transmembrane region" description="Helical" evidence="10">
    <location>
        <begin position="53"/>
        <end position="80"/>
    </location>
</feature>
<dbReference type="Proteomes" id="UP000594637">
    <property type="component" value="Chromosome"/>
</dbReference>
<dbReference type="Pfam" id="PF02537">
    <property type="entry name" value="CRCB"/>
    <property type="match status" value="1"/>
</dbReference>
<evidence type="ECO:0000313" key="12">
    <source>
        <dbReference type="Proteomes" id="UP000594637"/>
    </source>
</evidence>
<dbReference type="AlphaFoldDB" id="A0A7T0PWB9"/>
<accession>A0A7T0PWB9</accession>
<name>A0A7T0PWB9_9ACTO</name>
<keyword evidence="5 10" id="KW-0472">Membrane</keyword>
<keyword evidence="6" id="KW-0406">Ion transport</keyword>
<evidence type="ECO:0000256" key="10">
    <source>
        <dbReference type="RuleBase" id="RU004340"/>
    </source>
</evidence>
<organism evidence="11 12">
    <name type="scientific">Actinomyces respiraculi</name>
    <dbReference type="NCBI Taxonomy" id="2744574"/>
    <lineage>
        <taxon>Bacteria</taxon>
        <taxon>Bacillati</taxon>
        <taxon>Actinomycetota</taxon>
        <taxon>Actinomycetes</taxon>
        <taxon>Actinomycetales</taxon>
        <taxon>Actinomycetaceae</taxon>
        <taxon>Actinomyces</taxon>
    </lineage>
</organism>
<evidence type="ECO:0000256" key="7">
    <source>
        <dbReference type="ARBA" id="ARBA00035120"/>
    </source>
</evidence>
<dbReference type="RefSeq" id="WP_166857638.1">
    <property type="nucleotide sequence ID" value="NZ_CP063989.1"/>
</dbReference>
<dbReference type="KEGG" id="arep:ID810_04715"/>
<keyword evidence="6" id="KW-0813">Transport</keyword>
<evidence type="ECO:0000256" key="2">
    <source>
        <dbReference type="ARBA" id="ARBA00022475"/>
    </source>
</evidence>
<dbReference type="InterPro" id="IPR003691">
    <property type="entry name" value="FluC"/>
</dbReference>
<evidence type="ECO:0000256" key="8">
    <source>
        <dbReference type="ARBA" id="ARBA00035585"/>
    </source>
</evidence>
<comment type="subcellular location">
    <subcellularLocation>
        <location evidence="1">Cell membrane</location>
        <topology evidence="1">Multi-pass membrane protein</topology>
    </subcellularLocation>
</comment>
<evidence type="ECO:0000256" key="5">
    <source>
        <dbReference type="ARBA" id="ARBA00023136"/>
    </source>
</evidence>
<evidence type="ECO:0000256" key="1">
    <source>
        <dbReference type="ARBA" id="ARBA00004651"/>
    </source>
</evidence>
<keyword evidence="4 10" id="KW-1133">Transmembrane helix</keyword>
<comment type="catalytic activity">
    <reaction evidence="8">
        <text>fluoride(in) = fluoride(out)</text>
        <dbReference type="Rhea" id="RHEA:76159"/>
        <dbReference type="ChEBI" id="CHEBI:17051"/>
    </reaction>
    <physiologicalReaction direction="left-to-right" evidence="8">
        <dbReference type="Rhea" id="RHEA:76160"/>
    </physiologicalReaction>
</comment>